<dbReference type="SUPFAM" id="SSF53613">
    <property type="entry name" value="Ribokinase-like"/>
    <property type="match status" value="1"/>
</dbReference>
<reference evidence="8" key="1">
    <citation type="submission" date="2018-09" db="EMBL/GenBank/DDBJ databases">
        <authorList>
            <person name="Zhu H."/>
        </authorList>
    </citation>
    <scope>NUCLEOTIDE SEQUENCE [LARGE SCALE GENOMIC DNA]</scope>
    <source>
        <strain evidence="8">K1W22B-1</strain>
    </source>
</reference>
<evidence type="ECO:0000256" key="2">
    <source>
        <dbReference type="ARBA" id="ARBA00022679"/>
    </source>
</evidence>
<evidence type="ECO:0000256" key="4">
    <source>
        <dbReference type="ARBA" id="ARBA00022777"/>
    </source>
</evidence>
<protein>
    <submittedName>
        <fullName evidence="7">Carbohydrate kinase</fullName>
    </submittedName>
</protein>
<dbReference type="InterPro" id="IPR050306">
    <property type="entry name" value="PfkB_Carbo_kinase"/>
</dbReference>
<keyword evidence="4 7" id="KW-0418">Kinase</keyword>
<dbReference type="PANTHER" id="PTHR43085:SF1">
    <property type="entry name" value="PSEUDOURIDINE KINASE-RELATED"/>
    <property type="match status" value="1"/>
</dbReference>
<dbReference type="Proteomes" id="UP000276542">
    <property type="component" value="Unassembled WGS sequence"/>
</dbReference>
<accession>A0A3A5H5U2</accession>
<dbReference type="GO" id="GO:0005524">
    <property type="term" value="F:ATP binding"/>
    <property type="evidence" value="ECO:0007669"/>
    <property type="project" value="UniProtKB-KW"/>
</dbReference>
<comment type="similarity">
    <text evidence="1">Belongs to the carbohydrate kinase PfkB family.</text>
</comment>
<evidence type="ECO:0000313" key="7">
    <source>
        <dbReference type="EMBL" id="RJS45912.1"/>
    </source>
</evidence>
<organism evidence="7 8">
    <name type="scientific">Nocardioides cavernaquae</name>
    <dbReference type="NCBI Taxonomy" id="2321396"/>
    <lineage>
        <taxon>Bacteria</taxon>
        <taxon>Bacillati</taxon>
        <taxon>Actinomycetota</taxon>
        <taxon>Actinomycetes</taxon>
        <taxon>Propionibacteriales</taxon>
        <taxon>Nocardioidaceae</taxon>
        <taxon>Nocardioides</taxon>
    </lineage>
</organism>
<proteinExistence type="inferred from homology"/>
<dbReference type="EMBL" id="QYRP01000002">
    <property type="protein sequence ID" value="RJS45912.1"/>
    <property type="molecule type" value="Genomic_DNA"/>
</dbReference>
<comment type="caution">
    <text evidence="7">The sequence shown here is derived from an EMBL/GenBank/DDBJ whole genome shotgun (WGS) entry which is preliminary data.</text>
</comment>
<dbReference type="Pfam" id="PF00294">
    <property type="entry name" value="PfkB"/>
    <property type="match status" value="1"/>
</dbReference>
<keyword evidence="3" id="KW-0547">Nucleotide-binding</keyword>
<dbReference type="GO" id="GO:0016301">
    <property type="term" value="F:kinase activity"/>
    <property type="evidence" value="ECO:0007669"/>
    <property type="project" value="UniProtKB-KW"/>
</dbReference>
<dbReference type="InterPro" id="IPR029056">
    <property type="entry name" value="Ribokinase-like"/>
</dbReference>
<evidence type="ECO:0000313" key="8">
    <source>
        <dbReference type="Proteomes" id="UP000276542"/>
    </source>
</evidence>
<dbReference type="InterPro" id="IPR002173">
    <property type="entry name" value="Carboh/pur_kinase_PfkB_CS"/>
</dbReference>
<name>A0A3A5H5U2_9ACTN</name>
<dbReference type="CDD" id="cd01167">
    <property type="entry name" value="bac_FRK"/>
    <property type="match status" value="1"/>
</dbReference>
<feature type="domain" description="Carbohydrate kinase PfkB" evidence="6">
    <location>
        <begin position="23"/>
        <end position="313"/>
    </location>
</feature>
<keyword evidence="8" id="KW-1185">Reference proteome</keyword>
<dbReference type="PROSITE" id="PS00584">
    <property type="entry name" value="PFKB_KINASES_2"/>
    <property type="match status" value="1"/>
</dbReference>
<dbReference type="InterPro" id="IPR011611">
    <property type="entry name" value="PfkB_dom"/>
</dbReference>
<keyword evidence="2" id="KW-0808">Transferase</keyword>
<evidence type="ECO:0000256" key="3">
    <source>
        <dbReference type="ARBA" id="ARBA00022741"/>
    </source>
</evidence>
<evidence type="ECO:0000256" key="5">
    <source>
        <dbReference type="ARBA" id="ARBA00022840"/>
    </source>
</evidence>
<keyword evidence="5" id="KW-0067">ATP-binding</keyword>
<evidence type="ECO:0000259" key="6">
    <source>
        <dbReference type="Pfam" id="PF00294"/>
    </source>
</evidence>
<sequence>MSTSSTRKPVLASPPDQKLPEPVLVIGEALIDLIRRPGEFTDARVGGSPLNVAIGLSRLEVPAVLQTRIGADDHADMIQAHLAENVVALVPGSVTPGRSSTAVATIGGDGAATYEFDIHWALDRTPLGSPALLHTGSIGAVLEPGASVVINTIRVLRDTATISYDPNVRPKLMGECDSARARIESLVCLADVVKASSEDLEWLYPDTDLEVVARGWRDLGPAIVVVTHGETGAYAVGPAAAVRIPAPATDLVDTIGAGDSFMAGLLAALSDADLLGRKHESRLRALDEAALRELLEFAAACAAVTVSRPGADPPRRGDLTVKVSP</sequence>
<evidence type="ECO:0000256" key="1">
    <source>
        <dbReference type="ARBA" id="ARBA00010688"/>
    </source>
</evidence>
<dbReference type="OrthoDB" id="9795789at2"/>
<dbReference type="PANTHER" id="PTHR43085">
    <property type="entry name" value="HEXOKINASE FAMILY MEMBER"/>
    <property type="match status" value="1"/>
</dbReference>
<dbReference type="AlphaFoldDB" id="A0A3A5H5U2"/>
<dbReference type="Gene3D" id="3.40.1190.20">
    <property type="match status" value="1"/>
</dbReference>
<gene>
    <name evidence="7" type="ORF">D4739_06530</name>
</gene>